<evidence type="ECO:0000313" key="1">
    <source>
        <dbReference type="EMBL" id="KAL0127886.1"/>
    </source>
</evidence>
<keyword evidence="2" id="KW-1185">Reference proteome</keyword>
<dbReference type="AlphaFoldDB" id="A0AAW2GL43"/>
<proteinExistence type="predicted"/>
<dbReference type="Proteomes" id="UP001430953">
    <property type="component" value="Unassembled WGS sequence"/>
</dbReference>
<evidence type="ECO:0000313" key="2">
    <source>
        <dbReference type="Proteomes" id="UP001430953"/>
    </source>
</evidence>
<name>A0AAW2GL43_9HYME</name>
<accession>A0AAW2GL43</accession>
<organism evidence="1 2">
    <name type="scientific">Cardiocondyla obscurior</name>
    <dbReference type="NCBI Taxonomy" id="286306"/>
    <lineage>
        <taxon>Eukaryota</taxon>
        <taxon>Metazoa</taxon>
        <taxon>Ecdysozoa</taxon>
        <taxon>Arthropoda</taxon>
        <taxon>Hexapoda</taxon>
        <taxon>Insecta</taxon>
        <taxon>Pterygota</taxon>
        <taxon>Neoptera</taxon>
        <taxon>Endopterygota</taxon>
        <taxon>Hymenoptera</taxon>
        <taxon>Apocrita</taxon>
        <taxon>Aculeata</taxon>
        <taxon>Formicoidea</taxon>
        <taxon>Formicidae</taxon>
        <taxon>Myrmicinae</taxon>
        <taxon>Cardiocondyla</taxon>
    </lineage>
</organism>
<protein>
    <submittedName>
        <fullName evidence="1">Uncharacterized protein</fullName>
    </submittedName>
</protein>
<dbReference type="EMBL" id="JADYXP020000003">
    <property type="protein sequence ID" value="KAL0127886.1"/>
    <property type="molecule type" value="Genomic_DNA"/>
</dbReference>
<comment type="caution">
    <text evidence="1">The sequence shown here is derived from an EMBL/GenBank/DDBJ whole genome shotgun (WGS) entry which is preliminary data.</text>
</comment>
<sequence>MRVSYVRSSEFACGTDYSCLYAIPAYGGENEAREMVTPAVRRSREISRYISLCIMQLKPVTLYSHDLNAFRE</sequence>
<gene>
    <name evidence="1" type="ORF">PUN28_003264</name>
</gene>
<reference evidence="1 2" key="1">
    <citation type="submission" date="2023-03" db="EMBL/GenBank/DDBJ databases">
        <title>High recombination rates correlate with genetic variation in Cardiocondyla obscurior ants.</title>
        <authorList>
            <person name="Errbii M."/>
        </authorList>
    </citation>
    <scope>NUCLEOTIDE SEQUENCE [LARGE SCALE GENOMIC DNA]</scope>
    <source>
        <strain evidence="1">Alpha-2009</strain>
        <tissue evidence="1">Whole body</tissue>
    </source>
</reference>